<comment type="caution">
    <text evidence="1">The sequence shown here is derived from an EMBL/GenBank/DDBJ whole genome shotgun (WGS) entry which is preliminary data.</text>
</comment>
<dbReference type="AlphaFoldDB" id="A0A9P6NGP6"/>
<evidence type="ECO:0000313" key="2">
    <source>
        <dbReference type="Proteomes" id="UP000886653"/>
    </source>
</evidence>
<sequence length="541" mass="60902">MSTTDFVEIRTLLCHAGFYNFVSVRLFLFSTSRVRSVRIRVQTQPYGYCGYLRTPVGRMLKPMTLNRTNSILIMRSTCFIGQRATSVVTGVLSLANQTLVFVHPNNLDEWTRPLTPLPNQRMQFSVPLRCRHSLYPWCYLLPLSRHWPLRRRQAKSVKLLYCPCERAHDSDQIYAATSTNIWLYDKMRCMEVYVNWWDRSRKILVTDFGMTTSRQEGHDEIFIIPTVLKASVRAVQFFVAPDHLAGGGNPVTTSKACIRLAKSASSTWDLALCTKFLVPSGISRNVRIEFVYGLVFDICSDFNSGSPTVKSPSLKLIKILQTAPKDLSLISIGDPSSVFCRSTLLPYVHLIKTIFLICHIFPPIRFSEIALTVSQFSITQCFPSLFCISVYFQSISLLLHLSSASQKNHPDCLQSAIDLTLCSRDGIITPDLVIDLSNHGKVSTPAFILSAQSSQVFDDGHSRLRTIASSGVSSPQLHLTVFCSKYHTTHLALCNTSDIGSKRLRCSEDISGASYFSDLPHKTSVVFIRINHFIQHVIIPL</sequence>
<reference evidence="1" key="1">
    <citation type="submission" date="2013-11" db="EMBL/GenBank/DDBJ databases">
        <title>Genome sequence of the fusiform rust pathogen reveals effectors for host alternation and coevolution with pine.</title>
        <authorList>
            <consortium name="DOE Joint Genome Institute"/>
            <person name="Smith K."/>
            <person name="Pendleton A."/>
            <person name="Kubisiak T."/>
            <person name="Anderson C."/>
            <person name="Salamov A."/>
            <person name="Aerts A."/>
            <person name="Riley R."/>
            <person name="Clum A."/>
            <person name="Lindquist E."/>
            <person name="Ence D."/>
            <person name="Campbell M."/>
            <person name="Kronenberg Z."/>
            <person name="Feau N."/>
            <person name="Dhillon B."/>
            <person name="Hamelin R."/>
            <person name="Burleigh J."/>
            <person name="Smith J."/>
            <person name="Yandell M."/>
            <person name="Nelson C."/>
            <person name="Grigoriev I."/>
            <person name="Davis J."/>
        </authorList>
    </citation>
    <scope>NUCLEOTIDE SEQUENCE</scope>
    <source>
        <strain evidence="1">G11</strain>
    </source>
</reference>
<dbReference type="EMBL" id="MU167272">
    <property type="protein sequence ID" value="KAG0145694.1"/>
    <property type="molecule type" value="Genomic_DNA"/>
</dbReference>
<proteinExistence type="predicted"/>
<evidence type="ECO:0000313" key="1">
    <source>
        <dbReference type="EMBL" id="KAG0145694.1"/>
    </source>
</evidence>
<organism evidence="1 2">
    <name type="scientific">Cronartium quercuum f. sp. fusiforme G11</name>
    <dbReference type="NCBI Taxonomy" id="708437"/>
    <lineage>
        <taxon>Eukaryota</taxon>
        <taxon>Fungi</taxon>
        <taxon>Dikarya</taxon>
        <taxon>Basidiomycota</taxon>
        <taxon>Pucciniomycotina</taxon>
        <taxon>Pucciniomycetes</taxon>
        <taxon>Pucciniales</taxon>
        <taxon>Coleosporiaceae</taxon>
        <taxon>Cronartium</taxon>
    </lineage>
</organism>
<gene>
    <name evidence="1" type="ORF">CROQUDRAFT_93557</name>
</gene>
<dbReference type="Proteomes" id="UP000886653">
    <property type="component" value="Unassembled WGS sequence"/>
</dbReference>
<keyword evidence="2" id="KW-1185">Reference proteome</keyword>
<protein>
    <submittedName>
        <fullName evidence="1">Uncharacterized protein</fullName>
    </submittedName>
</protein>
<accession>A0A9P6NGP6</accession>
<name>A0A9P6NGP6_9BASI</name>